<organism evidence="1 2">
    <name type="scientific">Corchorus olitorius</name>
    <dbReference type="NCBI Taxonomy" id="93759"/>
    <lineage>
        <taxon>Eukaryota</taxon>
        <taxon>Viridiplantae</taxon>
        <taxon>Streptophyta</taxon>
        <taxon>Embryophyta</taxon>
        <taxon>Tracheophyta</taxon>
        <taxon>Spermatophyta</taxon>
        <taxon>Magnoliopsida</taxon>
        <taxon>eudicotyledons</taxon>
        <taxon>Gunneridae</taxon>
        <taxon>Pentapetalae</taxon>
        <taxon>rosids</taxon>
        <taxon>malvids</taxon>
        <taxon>Malvales</taxon>
        <taxon>Malvaceae</taxon>
        <taxon>Grewioideae</taxon>
        <taxon>Apeibeae</taxon>
        <taxon>Corchorus</taxon>
    </lineage>
</organism>
<keyword evidence="2" id="KW-1185">Reference proteome</keyword>
<evidence type="ECO:0000313" key="1">
    <source>
        <dbReference type="EMBL" id="OMO53918.1"/>
    </source>
</evidence>
<comment type="caution">
    <text evidence="1">The sequence shown here is derived from an EMBL/GenBank/DDBJ whole genome shotgun (WGS) entry which is preliminary data.</text>
</comment>
<evidence type="ECO:0000313" key="2">
    <source>
        <dbReference type="Proteomes" id="UP000187203"/>
    </source>
</evidence>
<name>A0A1R3G747_9ROSI</name>
<sequence length="37" mass="4075">MGLGGSDWVGFEPVQRLGIKTLSSLLLLTFMNPSRRP</sequence>
<protein>
    <submittedName>
        <fullName evidence="1">Uncharacterized protein</fullName>
    </submittedName>
</protein>
<dbReference type="AlphaFoldDB" id="A0A1R3G747"/>
<dbReference type="Proteomes" id="UP000187203">
    <property type="component" value="Unassembled WGS sequence"/>
</dbReference>
<proteinExistence type="predicted"/>
<gene>
    <name evidence="1" type="ORF">COLO4_36636</name>
</gene>
<accession>A0A1R3G747</accession>
<dbReference type="EMBL" id="AWUE01023407">
    <property type="protein sequence ID" value="OMO53918.1"/>
    <property type="molecule type" value="Genomic_DNA"/>
</dbReference>
<reference evidence="2" key="1">
    <citation type="submission" date="2013-09" db="EMBL/GenBank/DDBJ databases">
        <title>Corchorus olitorius genome sequencing.</title>
        <authorList>
            <person name="Alam M."/>
            <person name="Haque M.S."/>
            <person name="Islam M.S."/>
            <person name="Emdad E.M."/>
            <person name="Islam M.M."/>
            <person name="Ahmed B."/>
            <person name="Halim A."/>
            <person name="Hossen Q.M.M."/>
            <person name="Hossain M.Z."/>
            <person name="Ahmed R."/>
            <person name="Khan M.M."/>
            <person name="Islam R."/>
            <person name="Rashid M.M."/>
            <person name="Khan S.A."/>
            <person name="Rahman M.S."/>
            <person name="Alam M."/>
            <person name="Yahiya A.S."/>
            <person name="Khan M.S."/>
            <person name="Azam M.S."/>
            <person name="Haque T."/>
            <person name="Lashkar M.Z.H."/>
            <person name="Akhand A.I."/>
            <person name="Morshed G."/>
            <person name="Roy S."/>
            <person name="Uddin K.S."/>
            <person name="Rabeya T."/>
            <person name="Hossain A.S."/>
            <person name="Chowdhury A."/>
            <person name="Snigdha A.R."/>
            <person name="Mortoza M.S."/>
            <person name="Matin S.A."/>
            <person name="Hoque S.M.E."/>
            <person name="Islam M.K."/>
            <person name="Roy D.K."/>
            <person name="Haider R."/>
            <person name="Moosa M.M."/>
            <person name="Elias S.M."/>
            <person name="Hasan A.M."/>
            <person name="Jahan S."/>
            <person name="Shafiuddin M."/>
            <person name="Mahmood N."/>
            <person name="Shommy N.S."/>
        </authorList>
    </citation>
    <scope>NUCLEOTIDE SEQUENCE [LARGE SCALE GENOMIC DNA]</scope>
    <source>
        <strain evidence="2">cv. O-4</strain>
    </source>
</reference>